<accession>A0A2I2L6I4</accession>
<proteinExistence type="predicted"/>
<reference evidence="1" key="1">
    <citation type="submission" date="2017-08" db="EMBL/GenBank/DDBJ databases">
        <authorList>
            <consortium name="Urmite Genomes"/>
        </authorList>
    </citation>
    <scope>NUCLEOTIDE SEQUENCE [LARGE SCALE GENOMIC DNA]</scope>
    <source>
        <strain evidence="1">IHUMI-LCC2</strain>
    </source>
</reference>
<name>A0A2I2L6I4_9VIRU</name>
<organism evidence="1">
    <name type="scientific">Orpheovirus IHUMI-LCC2</name>
    <dbReference type="NCBI Taxonomy" id="2023057"/>
    <lineage>
        <taxon>Viruses</taxon>
        <taxon>Varidnaviria</taxon>
        <taxon>Bamfordvirae</taxon>
        <taxon>Nucleocytoviricota</taxon>
        <taxon>Megaviricetes</taxon>
        <taxon>Pimascovirales</taxon>
        <taxon>Ocovirineae</taxon>
        <taxon>Orpheoviridae</taxon>
        <taxon>Alphaorpheovirus</taxon>
        <taxon>Alphaorpheovirus massiliense</taxon>
    </lineage>
</organism>
<sequence length="123" mass="14105">MEVISINKYCKGLQQIYDDKFIIFGWKNEECSLTCNTNGAQHNIYTGKEIDDVLDLIIGDSNYIIDYTGLEVAKTECKIDSNIIEFIDSDMTIVVTGYKYAGNSYQFFDNDKYNLIKSHIIKS</sequence>
<evidence type="ECO:0000313" key="2">
    <source>
        <dbReference type="Proteomes" id="UP000236316"/>
    </source>
</evidence>
<dbReference type="KEGG" id="vg:35381858"/>
<gene>
    <name evidence="1" type="ORF">ORPV_1185</name>
</gene>
<protein>
    <submittedName>
        <fullName evidence="1">Uncharacterized protein</fullName>
    </submittedName>
</protein>
<evidence type="ECO:0000313" key="1">
    <source>
        <dbReference type="EMBL" id="SNW63089.1"/>
    </source>
</evidence>
<dbReference type="EMBL" id="LT906555">
    <property type="protein sequence ID" value="SNW63089.1"/>
    <property type="molecule type" value="Genomic_DNA"/>
</dbReference>
<keyword evidence="2" id="KW-1185">Reference proteome</keyword>
<dbReference type="Proteomes" id="UP000236316">
    <property type="component" value="Segment"/>
</dbReference>
<dbReference type="RefSeq" id="YP_009449391.1">
    <property type="nucleotide sequence ID" value="NC_036594.1"/>
</dbReference>
<dbReference type="GeneID" id="35381858"/>